<proteinExistence type="predicted"/>
<evidence type="ECO:0000313" key="3">
    <source>
        <dbReference type="Proteomes" id="UP000541444"/>
    </source>
</evidence>
<name>A0A7J7LY88_9MAGN</name>
<protein>
    <recommendedName>
        <fullName evidence="1">Aminotransferase-like plant mobile domain-containing protein</fullName>
    </recommendedName>
</protein>
<dbReference type="GO" id="GO:0010073">
    <property type="term" value="P:meristem maintenance"/>
    <property type="evidence" value="ECO:0007669"/>
    <property type="project" value="InterPro"/>
</dbReference>
<dbReference type="InterPro" id="IPR044824">
    <property type="entry name" value="MAIN-like"/>
</dbReference>
<feature type="domain" description="Aminotransferase-like plant mobile" evidence="1">
    <location>
        <begin position="28"/>
        <end position="104"/>
    </location>
</feature>
<evidence type="ECO:0000259" key="1">
    <source>
        <dbReference type="Pfam" id="PF10536"/>
    </source>
</evidence>
<dbReference type="Pfam" id="PF10536">
    <property type="entry name" value="PMD"/>
    <property type="match status" value="1"/>
</dbReference>
<dbReference type="EMBL" id="JACGCM010001886">
    <property type="protein sequence ID" value="KAF6147616.1"/>
    <property type="molecule type" value="Genomic_DNA"/>
</dbReference>
<dbReference type="PANTHER" id="PTHR46033">
    <property type="entry name" value="PROTEIN MAIN-LIKE 2"/>
    <property type="match status" value="1"/>
</dbReference>
<gene>
    <name evidence="2" type="ORF">GIB67_031607</name>
</gene>
<evidence type="ECO:0000313" key="2">
    <source>
        <dbReference type="EMBL" id="KAF6147616.1"/>
    </source>
</evidence>
<dbReference type="PANTHER" id="PTHR46033:SF1">
    <property type="entry name" value="PROTEIN MAIN-LIKE 2"/>
    <property type="match status" value="1"/>
</dbReference>
<accession>A0A7J7LY88</accession>
<dbReference type="Proteomes" id="UP000541444">
    <property type="component" value="Unassembled WGS sequence"/>
</dbReference>
<dbReference type="AlphaFoldDB" id="A0A7J7LY88"/>
<keyword evidence="3" id="KW-1185">Reference proteome</keyword>
<reference evidence="2 3" key="1">
    <citation type="journal article" date="2020" name="IScience">
        <title>Genome Sequencing of the Endangered Kingdonia uniflora (Circaeasteraceae, Ranunculales) Reveals Potential Mechanisms of Evolutionary Specialization.</title>
        <authorList>
            <person name="Sun Y."/>
            <person name="Deng T."/>
            <person name="Zhang A."/>
            <person name="Moore M.J."/>
            <person name="Landis J.B."/>
            <person name="Lin N."/>
            <person name="Zhang H."/>
            <person name="Zhang X."/>
            <person name="Huang J."/>
            <person name="Zhang X."/>
            <person name="Sun H."/>
            <person name="Wang H."/>
        </authorList>
    </citation>
    <scope>NUCLEOTIDE SEQUENCE [LARGE SCALE GENOMIC DNA]</scope>
    <source>
        <strain evidence="2">TB1705</strain>
        <tissue evidence="2">Leaf</tissue>
    </source>
</reference>
<sequence length="274" mass="30628">MVNFFAYKVGRNAVAEASSSSEPPSLSSRAVAKAYMLYVLRSFIFLTKKGTDVSPKYLNIFESKNSEIKWSWGATKLAHLYYSLGASSRVNVKALACCTTLLEVVWDPYLEKRADRHVFKKVASFTNFIFSPEHIEMYYPNRVQRQFNQRQYVPRNPICLEDSGLCFAVQLGTYKTKYNWADLFSGGKWKDSLITTRGRKVHDGILACVEGYFEWFKKVSFTKLCPTTVNLDENADGRILGDDSVVGGGVWSHVRGGLGGGGVGSPLGGWSFAM</sequence>
<comment type="caution">
    <text evidence="2">The sequence shown here is derived from an EMBL/GenBank/DDBJ whole genome shotgun (WGS) entry which is preliminary data.</text>
</comment>
<dbReference type="InterPro" id="IPR019557">
    <property type="entry name" value="AminoTfrase-like_pln_mobile"/>
</dbReference>
<organism evidence="2 3">
    <name type="scientific">Kingdonia uniflora</name>
    <dbReference type="NCBI Taxonomy" id="39325"/>
    <lineage>
        <taxon>Eukaryota</taxon>
        <taxon>Viridiplantae</taxon>
        <taxon>Streptophyta</taxon>
        <taxon>Embryophyta</taxon>
        <taxon>Tracheophyta</taxon>
        <taxon>Spermatophyta</taxon>
        <taxon>Magnoliopsida</taxon>
        <taxon>Ranunculales</taxon>
        <taxon>Circaeasteraceae</taxon>
        <taxon>Kingdonia</taxon>
    </lineage>
</organism>